<feature type="region of interest" description="Disordered" evidence="1">
    <location>
        <begin position="1"/>
        <end position="26"/>
    </location>
</feature>
<organism evidence="2 3">
    <name type="scientific">Pogonophryne albipinna</name>
    <dbReference type="NCBI Taxonomy" id="1090488"/>
    <lineage>
        <taxon>Eukaryota</taxon>
        <taxon>Metazoa</taxon>
        <taxon>Chordata</taxon>
        <taxon>Craniata</taxon>
        <taxon>Vertebrata</taxon>
        <taxon>Euteleostomi</taxon>
        <taxon>Actinopterygii</taxon>
        <taxon>Neopterygii</taxon>
        <taxon>Teleostei</taxon>
        <taxon>Neoteleostei</taxon>
        <taxon>Acanthomorphata</taxon>
        <taxon>Eupercaria</taxon>
        <taxon>Perciformes</taxon>
        <taxon>Notothenioidei</taxon>
        <taxon>Pogonophryne</taxon>
    </lineage>
</organism>
<sequence length="71" mass="7839">KELDMDFDKMVEKEPDPEAPAEPLRSLGTKPVNIMLDVAFAVEITMNTYIPTHGHSKALSRPSGAKIQFLA</sequence>
<feature type="non-terminal residue" evidence="2">
    <location>
        <position position="71"/>
    </location>
</feature>
<feature type="compositionally biased region" description="Basic and acidic residues" evidence="1">
    <location>
        <begin position="1"/>
        <end position="16"/>
    </location>
</feature>
<dbReference type="EMBL" id="JAPTMU010000016">
    <property type="protein sequence ID" value="KAJ4929658.1"/>
    <property type="molecule type" value="Genomic_DNA"/>
</dbReference>
<evidence type="ECO:0000313" key="3">
    <source>
        <dbReference type="Proteomes" id="UP001219934"/>
    </source>
</evidence>
<dbReference type="Proteomes" id="UP001219934">
    <property type="component" value="Unassembled WGS sequence"/>
</dbReference>
<reference evidence="2" key="1">
    <citation type="submission" date="2022-11" db="EMBL/GenBank/DDBJ databases">
        <title>Chromosome-level genome of Pogonophryne albipinna.</title>
        <authorList>
            <person name="Jo E."/>
        </authorList>
    </citation>
    <scope>NUCLEOTIDE SEQUENCE</scope>
    <source>
        <strain evidence="2">SGF0006</strain>
        <tissue evidence="2">Muscle</tissue>
    </source>
</reference>
<comment type="caution">
    <text evidence="2">The sequence shown here is derived from an EMBL/GenBank/DDBJ whole genome shotgun (WGS) entry which is preliminary data.</text>
</comment>
<keyword evidence="3" id="KW-1185">Reference proteome</keyword>
<dbReference type="AlphaFoldDB" id="A0AAD6AQZ3"/>
<accession>A0AAD6AQZ3</accession>
<feature type="non-terminal residue" evidence="2">
    <location>
        <position position="1"/>
    </location>
</feature>
<evidence type="ECO:0000256" key="1">
    <source>
        <dbReference type="SAM" id="MobiDB-lite"/>
    </source>
</evidence>
<name>A0AAD6AQZ3_9TELE</name>
<protein>
    <submittedName>
        <fullName evidence="2">Uncharacterized protein</fullName>
    </submittedName>
</protein>
<gene>
    <name evidence="2" type="ORF">JOQ06_018681</name>
</gene>
<evidence type="ECO:0000313" key="2">
    <source>
        <dbReference type="EMBL" id="KAJ4929658.1"/>
    </source>
</evidence>
<proteinExistence type="predicted"/>